<reference evidence="2 3" key="1">
    <citation type="journal article" date="2021" name="Commun. Biol.">
        <title>The genome of Shorea leprosula (Dipterocarpaceae) highlights the ecological relevance of drought in aseasonal tropical rainforests.</title>
        <authorList>
            <person name="Ng K.K.S."/>
            <person name="Kobayashi M.J."/>
            <person name="Fawcett J.A."/>
            <person name="Hatakeyama M."/>
            <person name="Paape T."/>
            <person name="Ng C.H."/>
            <person name="Ang C.C."/>
            <person name="Tnah L.H."/>
            <person name="Lee C.T."/>
            <person name="Nishiyama T."/>
            <person name="Sese J."/>
            <person name="O'Brien M.J."/>
            <person name="Copetti D."/>
            <person name="Mohd Noor M.I."/>
            <person name="Ong R.C."/>
            <person name="Putra M."/>
            <person name="Sireger I.Z."/>
            <person name="Indrioko S."/>
            <person name="Kosugi Y."/>
            <person name="Izuno A."/>
            <person name="Isagi Y."/>
            <person name="Lee S.L."/>
            <person name="Shimizu K.K."/>
        </authorList>
    </citation>
    <scope>NUCLEOTIDE SEQUENCE [LARGE SCALE GENOMIC DNA]</scope>
    <source>
        <strain evidence="2">214</strain>
    </source>
</reference>
<feature type="transmembrane region" description="Helical" evidence="1">
    <location>
        <begin position="108"/>
        <end position="133"/>
    </location>
</feature>
<dbReference type="AlphaFoldDB" id="A0AAV5J0H9"/>
<evidence type="ECO:0000313" key="3">
    <source>
        <dbReference type="Proteomes" id="UP001054252"/>
    </source>
</evidence>
<dbReference type="PANTHER" id="PTHR37189">
    <property type="entry name" value="CONCANAVALIN A-LIKE LECTIN/GLUCANASE DOMAIN-CONTAINING PROTEIN-RELATED"/>
    <property type="match status" value="1"/>
</dbReference>
<comment type="caution">
    <text evidence="2">The sequence shown here is derived from an EMBL/GenBank/DDBJ whole genome shotgun (WGS) entry which is preliminary data.</text>
</comment>
<feature type="transmembrane region" description="Helical" evidence="1">
    <location>
        <begin position="7"/>
        <end position="29"/>
    </location>
</feature>
<evidence type="ECO:0000313" key="2">
    <source>
        <dbReference type="EMBL" id="GKV03958.1"/>
    </source>
</evidence>
<evidence type="ECO:0000256" key="1">
    <source>
        <dbReference type="SAM" id="Phobius"/>
    </source>
</evidence>
<keyword evidence="1" id="KW-0812">Transmembrane</keyword>
<proteinExistence type="predicted"/>
<protein>
    <submittedName>
        <fullName evidence="2">Uncharacterized protein</fullName>
    </submittedName>
</protein>
<keyword evidence="1" id="KW-0472">Membrane</keyword>
<gene>
    <name evidence="2" type="ORF">SLEP1_g16187</name>
</gene>
<dbReference type="Proteomes" id="UP001054252">
    <property type="component" value="Unassembled WGS sequence"/>
</dbReference>
<organism evidence="2 3">
    <name type="scientific">Rubroshorea leprosula</name>
    <dbReference type="NCBI Taxonomy" id="152421"/>
    <lineage>
        <taxon>Eukaryota</taxon>
        <taxon>Viridiplantae</taxon>
        <taxon>Streptophyta</taxon>
        <taxon>Embryophyta</taxon>
        <taxon>Tracheophyta</taxon>
        <taxon>Spermatophyta</taxon>
        <taxon>Magnoliopsida</taxon>
        <taxon>eudicotyledons</taxon>
        <taxon>Gunneridae</taxon>
        <taxon>Pentapetalae</taxon>
        <taxon>rosids</taxon>
        <taxon>malvids</taxon>
        <taxon>Malvales</taxon>
        <taxon>Dipterocarpaceae</taxon>
        <taxon>Rubroshorea</taxon>
    </lineage>
</organism>
<keyword evidence="1" id="KW-1133">Transmembrane helix</keyword>
<name>A0AAV5J0H9_9ROSI</name>
<accession>A0AAV5J0H9</accession>
<sequence length="157" mass="16680">MASTDRLATATATAIAGYLPLITLIMLIAEARELRPSNHGLEYQVPPPTGQKSPPEMMSFFGNTSSSTPFNMAQPRAMNSSDSSWWESGSGNGSGGGIGRGGDRLRHVLLVASLVCGGTGAALLVASAFIHLYRYQKRRSSSSNHDNNANNSIVIRK</sequence>
<keyword evidence="3" id="KW-1185">Reference proteome</keyword>
<dbReference type="EMBL" id="BPVZ01000021">
    <property type="protein sequence ID" value="GKV03958.1"/>
    <property type="molecule type" value="Genomic_DNA"/>
</dbReference>
<dbReference type="PANTHER" id="PTHR37189:SF4">
    <property type="entry name" value="TRANSMEMBRANE PROTEIN"/>
    <property type="match status" value="1"/>
</dbReference>